<proteinExistence type="inferred from homology"/>
<dbReference type="PROSITE" id="PS00634">
    <property type="entry name" value="RIBOSOMAL_L30"/>
    <property type="match status" value="1"/>
</dbReference>
<dbReference type="InterPro" id="IPR018038">
    <property type="entry name" value="Ribosomal_uL30_CS"/>
</dbReference>
<dbReference type="Gene3D" id="3.30.1390.20">
    <property type="entry name" value="Ribosomal protein L30, ferredoxin-like fold domain"/>
    <property type="match status" value="1"/>
</dbReference>
<comment type="subunit">
    <text evidence="2">Part of the 50S ribosomal subunit.</text>
</comment>
<feature type="domain" description="Large ribosomal subunit protein uL30-like ferredoxin-like fold" evidence="7">
    <location>
        <begin position="5"/>
        <end position="55"/>
    </location>
</feature>
<evidence type="ECO:0000256" key="2">
    <source>
        <dbReference type="ARBA" id="ARBA00011838"/>
    </source>
</evidence>
<evidence type="ECO:0000256" key="5">
    <source>
        <dbReference type="ARBA" id="ARBA00035492"/>
    </source>
</evidence>
<evidence type="ECO:0000256" key="1">
    <source>
        <dbReference type="ARBA" id="ARBA00007594"/>
    </source>
</evidence>
<dbReference type="InterPro" id="IPR016082">
    <property type="entry name" value="Ribosomal_uL30_ferredoxin-like"/>
</dbReference>
<dbReference type="RefSeq" id="WP_068669408.1">
    <property type="nucleotide sequence ID" value="NZ_LWLG01000003.1"/>
</dbReference>
<evidence type="ECO:0000313" key="8">
    <source>
        <dbReference type="EMBL" id="OAQ21071.1"/>
    </source>
</evidence>
<dbReference type="GO" id="GO:0006412">
    <property type="term" value="P:translation"/>
    <property type="evidence" value="ECO:0007669"/>
    <property type="project" value="InterPro"/>
</dbReference>
<evidence type="ECO:0000256" key="4">
    <source>
        <dbReference type="ARBA" id="ARBA00023274"/>
    </source>
</evidence>
<accession>A0A179D5K7</accession>
<dbReference type="PANTHER" id="PTHR15892:SF2">
    <property type="entry name" value="LARGE RIBOSOMAL SUBUNIT PROTEIN UL30M"/>
    <property type="match status" value="1"/>
</dbReference>
<dbReference type="STRING" id="999894.TDIS_0723"/>
<dbReference type="HAMAP" id="MF_01371_B">
    <property type="entry name" value="Ribosomal_uL30_B"/>
    <property type="match status" value="1"/>
</dbReference>
<dbReference type="AlphaFoldDB" id="A0A179D5K7"/>
<keyword evidence="3 6" id="KW-0689">Ribosomal protein</keyword>
<comment type="similarity">
    <text evidence="1 6">Belongs to the universal ribosomal protein uL30 family.</text>
</comment>
<keyword evidence="4 6" id="KW-0687">Ribonucleoprotein</keyword>
<dbReference type="Pfam" id="PF00327">
    <property type="entry name" value="Ribosomal_L30"/>
    <property type="match status" value="1"/>
</dbReference>
<dbReference type="EMBL" id="LWLG01000003">
    <property type="protein sequence ID" value="OAQ21071.1"/>
    <property type="molecule type" value="Genomic_DNA"/>
</dbReference>
<evidence type="ECO:0000259" key="7">
    <source>
        <dbReference type="Pfam" id="PF00327"/>
    </source>
</evidence>
<evidence type="ECO:0000256" key="6">
    <source>
        <dbReference type="RuleBase" id="RU003734"/>
    </source>
</evidence>
<gene>
    <name evidence="8" type="ORF">TDIS_0723</name>
</gene>
<reference evidence="8 9" key="1">
    <citation type="submission" date="2016-04" db="EMBL/GenBank/DDBJ databases">
        <title>Genome analysis of Thermosulfurimonas dismutans, the first thermophilic sulfur-disproportionating bacterium of the phylum Thermodesulfobacteria.</title>
        <authorList>
            <person name="Mardanov A.V."/>
            <person name="Beletsky A.V."/>
            <person name="Kadnikov V.V."/>
            <person name="Slobodkin A.I."/>
            <person name="Ravin N.V."/>
        </authorList>
    </citation>
    <scope>NUCLEOTIDE SEQUENCE [LARGE SCALE GENOMIC DNA]</scope>
    <source>
        <strain evidence="8 9">S95</strain>
    </source>
</reference>
<keyword evidence="9" id="KW-1185">Reference proteome</keyword>
<dbReference type="GO" id="GO:0003735">
    <property type="term" value="F:structural constituent of ribosome"/>
    <property type="evidence" value="ECO:0007669"/>
    <property type="project" value="InterPro"/>
</dbReference>
<organism evidence="8 9">
    <name type="scientific">Thermosulfurimonas dismutans</name>
    <dbReference type="NCBI Taxonomy" id="999894"/>
    <lineage>
        <taxon>Bacteria</taxon>
        <taxon>Pseudomonadati</taxon>
        <taxon>Thermodesulfobacteriota</taxon>
        <taxon>Thermodesulfobacteria</taxon>
        <taxon>Thermodesulfobacteriales</taxon>
        <taxon>Thermodesulfobacteriaceae</taxon>
        <taxon>Thermosulfurimonas</taxon>
    </lineage>
</organism>
<evidence type="ECO:0000256" key="3">
    <source>
        <dbReference type="ARBA" id="ARBA00022980"/>
    </source>
</evidence>
<dbReference type="OrthoDB" id="9812790at2"/>
<dbReference type="PANTHER" id="PTHR15892">
    <property type="entry name" value="MITOCHONDRIAL RIBOSOMAL PROTEIN L30"/>
    <property type="match status" value="1"/>
</dbReference>
<protein>
    <recommendedName>
        <fullName evidence="5">50S ribosomal protein L30</fullName>
    </recommendedName>
</protein>
<evidence type="ECO:0000313" key="9">
    <source>
        <dbReference type="Proteomes" id="UP000078390"/>
    </source>
</evidence>
<dbReference type="InterPro" id="IPR036919">
    <property type="entry name" value="Ribo_uL30_ferredoxin-like_sf"/>
</dbReference>
<dbReference type="SUPFAM" id="SSF55129">
    <property type="entry name" value="Ribosomal protein L30p/L7e"/>
    <property type="match status" value="1"/>
</dbReference>
<name>A0A179D5K7_9BACT</name>
<dbReference type="PIRSF" id="PIRSF002211">
    <property type="entry name" value="Ribosomal_L30_bac-type"/>
    <property type="match status" value="1"/>
</dbReference>
<dbReference type="Proteomes" id="UP000078390">
    <property type="component" value="Unassembled WGS sequence"/>
</dbReference>
<comment type="caution">
    <text evidence="8">The sequence shown here is derived from an EMBL/GenBank/DDBJ whole genome shotgun (WGS) entry which is preliminary data.</text>
</comment>
<dbReference type="CDD" id="cd01658">
    <property type="entry name" value="Ribosomal_L30"/>
    <property type="match status" value="1"/>
</dbReference>
<dbReference type="GO" id="GO:0022625">
    <property type="term" value="C:cytosolic large ribosomal subunit"/>
    <property type="evidence" value="ECO:0007669"/>
    <property type="project" value="TreeGrafter"/>
</dbReference>
<sequence length="62" mass="7067">MGKKLKITLVRSKYGWSKKQRATIAGLGLRKIGHTVVRPDNPCIRGMVEKVRHLVKVEEINE</sequence>
<dbReference type="InterPro" id="IPR005996">
    <property type="entry name" value="Ribosomal_uL30_bac-type"/>
</dbReference>
<dbReference type="NCBIfam" id="TIGR01308">
    <property type="entry name" value="rpmD_bact"/>
    <property type="match status" value="1"/>
</dbReference>
<dbReference type="FunFam" id="3.30.1390.20:FF:000001">
    <property type="entry name" value="50S ribosomal protein L30"/>
    <property type="match status" value="1"/>
</dbReference>
<dbReference type="PATRIC" id="fig|999894.6.peg.721"/>